<dbReference type="PROSITE" id="PS00211">
    <property type="entry name" value="ABC_TRANSPORTER_1"/>
    <property type="match status" value="1"/>
</dbReference>
<keyword evidence="1" id="KW-0813">Transport</keyword>
<evidence type="ECO:0000256" key="3">
    <source>
        <dbReference type="ARBA" id="ARBA00022840"/>
    </source>
</evidence>
<dbReference type="GO" id="GO:0055085">
    <property type="term" value="P:transmembrane transport"/>
    <property type="evidence" value="ECO:0007669"/>
    <property type="project" value="UniProtKB-ARBA"/>
</dbReference>
<evidence type="ECO:0000256" key="1">
    <source>
        <dbReference type="ARBA" id="ARBA00022448"/>
    </source>
</evidence>
<dbReference type="FunFam" id="3.40.50.300:FF:000016">
    <property type="entry name" value="Oligopeptide ABC transporter ATP-binding component"/>
    <property type="match status" value="1"/>
</dbReference>
<dbReference type="InterPro" id="IPR027417">
    <property type="entry name" value="P-loop_NTPase"/>
</dbReference>
<dbReference type="SMART" id="SM00382">
    <property type="entry name" value="AAA"/>
    <property type="match status" value="1"/>
</dbReference>
<evidence type="ECO:0000313" key="5">
    <source>
        <dbReference type="EMBL" id="HGU39716.1"/>
    </source>
</evidence>
<dbReference type="Pfam" id="PF00005">
    <property type="entry name" value="ABC_tran"/>
    <property type="match status" value="1"/>
</dbReference>
<dbReference type="PROSITE" id="PS50893">
    <property type="entry name" value="ABC_TRANSPORTER_2"/>
    <property type="match status" value="1"/>
</dbReference>
<dbReference type="GO" id="GO:0015833">
    <property type="term" value="P:peptide transport"/>
    <property type="evidence" value="ECO:0007669"/>
    <property type="project" value="InterPro"/>
</dbReference>
<feature type="domain" description="ABC transporter" evidence="4">
    <location>
        <begin position="12"/>
        <end position="261"/>
    </location>
</feature>
<dbReference type="GO" id="GO:0016887">
    <property type="term" value="F:ATP hydrolysis activity"/>
    <property type="evidence" value="ECO:0007669"/>
    <property type="project" value="InterPro"/>
</dbReference>
<keyword evidence="3 5" id="KW-0067">ATP-binding</keyword>
<keyword evidence="2" id="KW-0547">Nucleotide-binding</keyword>
<gene>
    <name evidence="5" type="ORF">ENT77_00720</name>
</gene>
<proteinExistence type="predicted"/>
<dbReference type="InterPro" id="IPR017871">
    <property type="entry name" value="ABC_transporter-like_CS"/>
</dbReference>
<protein>
    <submittedName>
        <fullName evidence="5">ABC transporter ATP-binding protein</fullName>
    </submittedName>
</protein>
<evidence type="ECO:0000259" key="4">
    <source>
        <dbReference type="PROSITE" id="PS50893"/>
    </source>
</evidence>
<dbReference type="AlphaFoldDB" id="A0A7C4CF52"/>
<organism evidence="5">
    <name type="scientific">Fervidobacterium thailandense</name>
    <dbReference type="NCBI Taxonomy" id="1008305"/>
    <lineage>
        <taxon>Bacteria</taxon>
        <taxon>Thermotogati</taxon>
        <taxon>Thermotogota</taxon>
        <taxon>Thermotogae</taxon>
        <taxon>Thermotogales</taxon>
        <taxon>Fervidobacteriaceae</taxon>
        <taxon>Fervidobacterium</taxon>
    </lineage>
</organism>
<dbReference type="InterPro" id="IPR013563">
    <property type="entry name" value="Oligopep_ABC_C"/>
</dbReference>
<dbReference type="NCBIfam" id="TIGR01727">
    <property type="entry name" value="oligo_HPY"/>
    <property type="match status" value="1"/>
</dbReference>
<dbReference type="SUPFAM" id="SSF52540">
    <property type="entry name" value="P-loop containing nucleoside triphosphate hydrolases"/>
    <property type="match status" value="1"/>
</dbReference>
<dbReference type="GO" id="GO:0005524">
    <property type="term" value="F:ATP binding"/>
    <property type="evidence" value="ECO:0007669"/>
    <property type="project" value="UniProtKB-KW"/>
</dbReference>
<reference evidence="5" key="1">
    <citation type="journal article" date="2020" name="mSystems">
        <title>Genome- and Community-Level Interaction Insights into Carbon Utilization and Element Cycling Functions of Hydrothermarchaeota in Hydrothermal Sediment.</title>
        <authorList>
            <person name="Zhou Z."/>
            <person name="Liu Y."/>
            <person name="Xu W."/>
            <person name="Pan J."/>
            <person name="Luo Z.H."/>
            <person name="Li M."/>
        </authorList>
    </citation>
    <scope>NUCLEOTIDE SEQUENCE [LARGE SCALE GENOMIC DNA]</scope>
    <source>
        <strain evidence="5">SpSt-609</strain>
    </source>
</reference>
<dbReference type="InterPro" id="IPR003593">
    <property type="entry name" value="AAA+_ATPase"/>
</dbReference>
<dbReference type="CDD" id="cd03257">
    <property type="entry name" value="ABC_NikE_OppD_transporters"/>
    <property type="match status" value="1"/>
</dbReference>
<dbReference type="InterPro" id="IPR003439">
    <property type="entry name" value="ABC_transporter-like_ATP-bd"/>
</dbReference>
<sequence length="337" mass="38404">MSLENKGKKTLLEVKNLKKYFPAERALFARAKHFVHAVDDVSFELIEGESLGLVGESGCGKTTTGRMIVRLETPTDGIIKVYEKNINEYNRMEYHSMVQMIFQDPYESLNPRMTIFDIIAEPLNIHNVGTLEEREERVMKLLSEVGLTPPDSFLWRYPHELSGGQRQRVAIARALVLNPKLIVADEPTSMLDVSVRTGVMQLMMQLQEEHSVSYLYITHDLAVARYMVNRIAVMYLGKIVELAETEELLSHPLHPYTKALMDAVPVPDPEYKRSEPNIIGNISVPIDPPPICRFYDRCPFREVLGNRCKVEEHPPLKEVAPGHYVACYAVHEGKIMK</sequence>
<accession>A0A7C4CF52</accession>
<dbReference type="PANTHER" id="PTHR43776:SF8">
    <property type="entry name" value="ABC TRANSPORTER, ATP-BINDING PROTEIN"/>
    <property type="match status" value="1"/>
</dbReference>
<comment type="caution">
    <text evidence="5">The sequence shown here is derived from an EMBL/GenBank/DDBJ whole genome shotgun (WGS) entry which is preliminary data.</text>
</comment>
<dbReference type="InterPro" id="IPR050319">
    <property type="entry name" value="ABC_transp_ATP-bind"/>
</dbReference>
<dbReference type="Pfam" id="PF08352">
    <property type="entry name" value="oligo_HPY"/>
    <property type="match status" value="1"/>
</dbReference>
<dbReference type="Gene3D" id="3.40.50.300">
    <property type="entry name" value="P-loop containing nucleotide triphosphate hydrolases"/>
    <property type="match status" value="1"/>
</dbReference>
<name>A0A7C4CF52_9BACT</name>
<evidence type="ECO:0000256" key="2">
    <source>
        <dbReference type="ARBA" id="ARBA00022741"/>
    </source>
</evidence>
<dbReference type="EMBL" id="DSZY01000005">
    <property type="protein sequence ID" value="HGU39716.1"/>
    <property type="molecule type" value="Genomic_DNA"/>
</dbReference>
<dbReference type="PANTHER" id="PTHR43776">
    <property type="entry name" value="TRANSPORT ATP-BINDING PROTEIN"/>
    <property type="match status" value="1"/>
</dbReference>